<reference evidence="2" key="1">
    <citation type="submission" date="2021-01" db="EMBL/GenBank/DDBJ databases">
        <authorList>
            <person name="Corre E."/>
            <person name="Pelletier E."/>
            <person name="Niang G."/>
            <person name="Scheremetjew M."/>
            <person name="Finn R."/>
            <person name="Kale V."/>
            <person name="Holt S."/>
            <person name="Cochrane G."/>
            <person name="Meng A."/>
            <person name="Brown T."/>
            <person name="Cohen L."/>
        </authorList>
    </citation>
    <scope>NUCLEOTIDE SEQUENCE</scope>
    <source>
        <strain evidence="2">CCMP1594</strain>
    </source>
</reference>
<evidence type="ECO:0000256" key="1">
    <source>
        <dbReference type="SAM" id="MobiDB-lite"/>
    </source>
</evidence>
<protein>
    <submittedName>
        <fullName evidence="2">Uncharacterized protein</fullName>
    </submittedName>
</protein>
<name>A0A7S4G2Q5_9EUGL</name>
<gene>
    <name evidence="2" type="ORF">EGYM00163_LOCUS34580</name>
</gene>
<dbReference type="EMBL" id="HBJA01100305">
    <property type="protein sequence ID" value="CAE0823378.1"/>
    <property type="molecule type" value="Transcribed_RNA"/>
</dbReference>
<accession>A0A7S4G2Q5</accession>
<feature type="region of interest" description="Disordered" evidence="1">
    <location>
        <begin position="1"/>
        <end position="23"/>
    </location>
</feature>
<dbReference type="AlphaFoldDB" id="A0A7S4G2Q5"/>
<evidence type="ECO:0000313" key="2">
    <source>
        <dbReference type="EMBL" id="CAE0823378.1"/>
    </source>
</evidence>
<proteinExistence type="predicted"/>
<feature type="compositionally biased region" description="Pro residues" evidence="1">
    <location>
        <begin position="1"/>
        <end position="22"/>
    </location>
</feature>
<organism evidence="2">
    <name type="scientific">Eutreptiella gymnastica</name>
    <dbReference type="NCBI Taxonomy" id="73025"/>
    <lineage>
        <taxon>Eukaryota</taxon>
        <taxon>Discoba</taxon>
        <taxon>Euglenozoa</taxon>
        <taxon>Euglenida</taxon>
        <taxon>Spirocuta</taxon>
        <taxon>Euglenophyceae</taxon>
        <taxon>Eutreptiales</taxon>
        <taxon>Eutreptiaceae</taxon>
        <taxon>Eutreptiella</taxon>
    </lineage>
</organism>
<sequence>MSPGEPPAPAPAPVPTPAPGANPVPVVVSYTQSGHAPPHSQALGALWQAVPYPQGPSPAADISSGAASPARVSAAIPFTAAETRPTAHETPLSSALDCTPPPAAGCAAVTSPTPAAYTPTGVARSLWDQQRPPPAGPGAVAGGAAPGLRLHSDCEGSFWDTLFKASEHHNHDKPDDLDTMLEVMQDQLLQAHSVQSDLPLSRKTLAPEQRLKFRIQSLQQLGDQVLGPVLFRQMYITLKKGTEHAKQELLNAVPNDSILQAMVAHINQLLLCESLYYG</sequence>